<dbReference type="EMBL" id="VSRR010069961">
    <property type="protein sequence ID" value="MPC85910.1"/>
    <property type="molecule type" value="Genomic_DNA"/>
</dbReference>
<evidence type="ECO:0000313" key="2">
    <source>
        <dbReference type="Proteomes" id="UP000324222"/>
    </source>
</evidence>
<gene>
    <name evidence="1" type="ORF">E2C01_080712</name>
</gene>
<comment type="caution">
    <text evidence="1">The sequence shown here is derived from an EMBL/GenBank/DDBJ whole genome shotgun (WGS) entry which is preliminary data.</text>
</comment>
<proteinExistence type="predicted"/>
<organism evidence="1 2">
    <name type="scientific">Portunus trituberculatus</name>
    <name type="common">Swimming crab</name>
    <name type="synonym">Neptunus trituberculatus</name>
    <dbReference type="NCBI Taxonomy" id="210409"/>
    <lineage>
        <taxon>Eukaryota</taxon>
        <taxon>Metazoa</taxon>
        <taxon>Ecdysozoa</taxon>
        <taxon>Arthropoda</taxon>
        <taxon>Crustacea</taxon>
        <taxon>Multicrustacea</taxon>
        <taxon>Malacostraca</taxon>
        <taxon>Eumalacostraca</taxon>
        <taxon>Eucarida</taxon>
        <taxon>Decapoda</taxon>
        <taxon>Pleocyemata</taxon>
        <taxon>Brachyura</taxon>
        <taxon>Eubrachyura</taxon>
        <taxon>Portunoidea</taxon>
        <taxon>Portunidae</taxon>
        <taxon>Portuninae</taxon>
        <taxon>Portunus</taxon>
    </lineage>
</organism>
<reference evidence="1 2" key="1">
    <citation type="submission" date="2019-05" db="EMBL/GenBank/DDBJ databases">
        <title>Another draft genome of Portunus trituberculatus and its Hox gene families provides insights of decapod evolution.</title>
        <authorList>
            <person name="Jeong J.-H."/>
            <person name="Song I."/>
            <person name="Kim S."/>
            <person name="Choi T."/>
            <person name="Kim D."/>
            <person name="Ryu S."/>
            <person name="Kim W."/>
        </authorList>
    </citation>
    <scope>NUCLEOTIDE SEQUENCE [LARGE SCALE GENOMIC DNA]</scope>
    <source>
        <tissue evidence="1">Muscle</tissue>
    </source>
</reference>
<sequence length="60" mass="6408">MTGTVESACTVTPVWSMSFSLASGLQQFSSTTLNSWPSFIMLALPVANVTARGHGMKEDK</sequence>
<protein>
    <submittedName>
        <fullName evidence="1">Uncharacterized protein</fullName>
    </submittedName>
</protein>
<keyword evidence="2" id="KW-1185">Reference proteome</keyword>
<dbReference type="AlphaFoldDB" id="A0A5B7IMW5"/>
<accession>A0A5B7IMW5</accession>
<name>A0A5B7IMW5_PORTR</name>
<evidence type="ECO:0000313" key="1">
    <source>
        <dbReference type="EMBL" id="MPC85910.1"/>
    </source>
</evidence>
<dbReference type="Proteomes" id="UP000324222">
    <property type="component" value="Unassembled WGS sequence"/>
</dbReference>